<dbReference type="EC" id="3.1.2.12" evidence="3"/>
<dbReference type="RefSeq" id="XP_004029689.1">
    <property type="nucleotide sequence ID" value="XM_004029641.1"/>
</dbReference>
<name>G0R246_ICHMU</name>
<dbReference type="eggNOG" id="KOG1235">
    <property type="taxonomic scope" value="Eukaryota"/>
</dbReference>
<comment type="similarity">
    <text evidence="1">Belongs to the protein kinase superfamily. ADCK protein kinase family.</text>
</comment>
<gene>
    <name evidence="3" type="ORF">IMG5_174920</name>
</gene>
<evidence type="ECO:0000313" key="4">
    <source>
        <dbReference type="Proteomes" id="UP000008983"/>
    </source>
</evidence>
<sequence>MFKKILPITLGSFGSYLIYDYNSQDRILYRNLRTLKTGFIILYNYKIRFSPENVNQIHEETAAEIYNLCKSNDGLYVKFGQQIAAQDHILPPAYFKYFSSLQDQATSVPYLAVERIIKNDLGKKPDEIFSYFEKEPIASASIAQVHKARLCSGEEVAVKVQKPNIKGQFKSDMFMHWLFLTVLEKAFDLPLSAFHQSIEENLGKEIDFRIEAQNAKKCSENFLKLNRKDIYVPEIYKEYTTPRILVMEWINGIKITEENELIKQGFQPKKLVQSIIEGFAEQIFISGFTHADPHPGNILIRRNPLNKSQEQIVLLDYGLCYQTQDFFREQYCMFWKYLFLQNNQQLRNIVKQWGITDDEAFASSQLMRPYQKNKPILKDISKTDVYNLQLKFKGDVKKMLGDTEKFPKDLIYINRNMNLVRSINKRLGSKVNRISIMAKYSVEGLNSKSNSFKARFNVFWFQMRLLLSQMIYQLVQTWFKITTGKGFEEIIEENIKQTINERYQQYGMIPPDENTFNA</sequence>
<dbReference type="Proteomes" id="UP000008983">
    <property type="component" value="Unassembled WGS sequence"/>
</dbReference>
<keyword evidence="3" id="KW-0456">Lyase</keyword>
<dbReference type="PANTHER" id="PTHR43173">
    <property type="entry name" value="ABC1 FAMILY PROTEIN"/>
    <property type="match status" value="1"/>
</dbReference>
<dbReference type="GO" id="GO:0004672">
    <property type="term" value="F:protein kinase activity"/>
    <property type="evidence" value="ECO:0007669"/>
    <property type="project" value="InterPro"/>
</dbReference>
<keyword evidence="4" id="KW-1185">Reference proteome</keyword>
<dbReference type="Pfam" id="PF03109">
    <property type="entry name" value="ABC1"/>
    <property type="match status" value="1"/>
</dbReference>
<dbReference type="GeneID" id="14904534"/>
<dbReference type="EC" id="4.1.2.25" evidence="3"/>
<evidence type="ECO:0000259" key="2">
    <source>
        <dbReference type="PROSITE" id="PS50011"/>
    </source>
</evidence>
<dbReference type="GO" id="GO:0018738">
    <property type="term" value="F:S-formylglutathione hydrolase activity"/>
    <property type="evidence" value="ECO:0007669"/>
    <property type="project" value="UniProtKB-EC"/>
</dbReference>
<dbReference type="GO" id="GO:0005524">
    <property type="term" value="F:ATP binding"/>
    <property type="evidence" value="ECO:0007669"/>
    <property type="project" value="InterPro"/>
</dbReference>
<organism evidence="3 4">
    <name type="scientific">Ichthyophthirius multifiliis</name>
    <name type="common">White spot disease agent</name>
    <name type="synonym">Ich</name>
    <dbReference type="NCBI Taxonomy" id="5932"/>
    <lineage>
        <taxon>Eukaryota</taxon>
        <taxon>Sar</taxon>
        <taxon>Alveolata</taxon>
        <taxon>Ciliophora</taxon>
        <taxon>Intramacronucleata</taxon>
        <taxon>Oligohymenophorea</taxon>
        <taxon>Hymenostomatida</taxon>
        <taxon>Ophryoglenina</taxon>
        <taxon>Ichthyophthirius</taxon>
    </lineage>
</organism>
<dbReference type="CDD" id="cd13969">
    <property type="entry name" value="ADCK1-like"/>
    <property type="match status" value="1"/>
</dbReference>
<dbReference type="InterPro" id="IPR000719">
    <property type="entry name" value="Prot_kinase_dom"/>
</dbReference>
<dbReference type="InterPro" id="IPR004147">
    <property type="entry name" value="ABC1_dom"/>
</dbReference>
<reference evidence="3 4" key="1">
    <citation type="submission" date="2011-07" db="EMBL/GenBank/DDBJ databases">
        <authorList>
            <person name="Coyne R."/>
            <person name="Brami D."/>
            <person name="Johnson J."/>
            <person name="Hostetler J."/>
            <person name="Hannick L."/>
            <person name="Clark T."/>
            <person name="Cassidy-Hanley D."/>
            <person name="Inman J."/>
        </authorList>
    </citation>
    <scope>NUCLEOTIDE SEQUENCE [LARGE SCALE GENOMIC DNA]</scope>
    <source>
        <strain evidence="3 4">G5</strain>
    </source>
</reference>
<dbReference type="PANTHER" id="PTHR43173:SF37">
    <property type="entry name" value="ABC1 FAMILY PROTEIN C10F6.14C"/>
    <property type="match status" value="1"/>
</dbReference>
<dbReference type="InterPro" id="IPR045307">
    <property type="entry name" value="ADCK1_dom"/>
</dbReference>
<dbReference type="InterPro" id="IPR051130">
    <property type="entry name" value="Mito_struct-func_regulator"/>
</dbReference>
<dbReference type="OrthoDB" id="427480at2759"/>
<dbReference type="STRING" id="857967.G0R246"/>
<proteinExistence type="inferred from homology"/>
<feature type="domain" description="Protein kinase" evidence="2">
    <location>
        <begin position="131"/>
        <end position="516"/>
    </location>
</feature>
<dbReference type="GO" id="GO:0004150">
    <property type="term" value="F:dihydroneopterin aldolase activity"/>
    <property type="evidence" value="ECO:0007669"/>
    <property type="project" value="UniProtKB-EC"/>
</dbReference>
<dbReference type="InParanoid" id="G0R246"/>
<dbReference type="InterPro" id="IPR011009">
    <property type="entry name" value="Kinase-like_dom_sf"/>
</dbReference>
<dbReference type="EMBL" id="GL984241">
    <property type="protein sequence ID" value="EGR28453.1"/>
    <property type="molecule type" value="Genomic_DNA"/>
</dbReference>
<dbReference type="AlphaFoldDB" id="G0R246"/>
<evidence type="ECO:0000313" key="3">
    <source>
        <dbReference type="EMBL" id="EGR28453.1"/>
    </source>
</evidence>
<dbReference type="SUPFAM" id="SSF56112">
    <property type="entry name" value="Protein kinase-like (PK-like)"/>
    <property type="match status" value="1"/>
</dbReference>
<dbReference type="Gene3D" id="1.10.510.10">
    <property type="entry name" value="Transferase(Phosphotransferase) domain 1"/>
    <property type="match status" value="1"/>
</dbReference>
<accession>G0R246</accession>
<dbReference type="PROSITE" id="PS50011">
    <property type="entry name" value="PROTEIN_KINASE_DOM"/>
    <property type="match status" value="1"/>
</dbReference>
<dbReference type="OMA" id="DVMTTMV"/>
<keyword evidence="3" id="KW-0378">Hydrolase</keyword>
<protein>
    <submittedName>
        <fullName evidence="3">Chaperonin, putative</fullName>
        <ecNumber evidence="3">3.1.2.12</ecNumber>
        <ecNumber evidence="3">4.1.2.25</ecNumber>
    </submittedName>
</protein>
<evidence type="ECO:0000256" key="1">
    <source>
        <dbReference type="ARBA" id="ARBA00009670"/>
    </source>
</evidence>